<protein>
    <submittedName>
        <fullName evidence="5">Tyrosine-type recombinase/integrase</fullName>
    </submittedName>
</protein>
<evidence type="ECO:0000256" key="2">
    <source>
        <dbReference type="ARBA" id="ARBA00022908"/>
    </source>
</evidence>
<comment type="similarity">
    <text evidence="1">Belongs to the 'phage' integrase family.</text>
</comment>
<dbReference type="Pfam" id="PF13356">
    <property type="entry name" value="Arm-DNA-bind_3"/>
    <property type="match status" value="1"/>
</dbReference>
<dbReference type="PANTHER" id="PTHR30629:SF6">
    <property type="entry name" value="PROPHAGE INTEGRASE INTA-RELATED"/>
    <property type="match status" value="1"/>
</dbReference>
<dbReference type="InterPro" id="IPR050808">
    <property type="entry name" value="Phage_Integrase"/>
</dbReference>
<comment type="caution">
    <text evidence="5">The sequence shown here is derived from an EMBL/GenBank/DDBJ whole genome shotgun (WGS) entry which is preliminary data.</text>
</comment>
<dbReference type="InterPro" id="IPR038488">
    <property type="entry name" value="Integrase_DNA-bd_sf"/>
</dbReference>
<dbReference type="InterPro" id="IPR013762">
    <property type="entry name" value="Integrase-like_cat_sf"/>
</dbReference>
<dbReference type="GO" id="GO:0006310">
    <property type="term" value="P:DNA recombination"/>
    <property type="evidence" value="ECO:0007669"/>
    <property type="project" value="UniProtKB-KW"/>
</dbReference>
<dbReference type="InterPro" id="IPR025166">
    <property type="entry name" value="Integrase_DNA_bind_dom"/>
</dbReference>
<dbReference type="InterPro" id="IPR002104">
    <property type="entry name" value="Integrase_catalytic"/>
</dbReference>
<keyword evidence="3" id="KW-0233">DNA recombination</keyword>
<feature type="domain" description="Tyr recombinase" evidence="4">
    <location>
        <begin position="249"/>
        <end position="444"/>
    </location>
</feature>
<dbReference type="PANTHER" id="PTHR30629">
    <property type="entry name" value="PROPHAGE INTEGRASE"/>
    <property type="match status" value="1"/>
</dbReference>
<reference evidence="5 6" key="1">
    <citation type="submission" date="2019-11" db="EMBL/GenBank/DDBJ databases">
        <title>Phenotypic characterization of an OXA-22 and OXA-60 co-producing Ralstonia pickettii clinical strain.</title>
        <authorList>
            <person name="He F."/>
        </authorList>
    </citation>
    <scope>NUCLEOTIDE SEQUENCE [LARGE SCALE GENOMIC DNA]</scope>
    <source>
        <strain evidence="5 6">PSLESD1</strain>
    </source>
</reference>
<dbReference type="GO" id="GO:0015074">
    <property type="term" value="P:DNA integration"/>
    <property type="evidence" value="ECO:0007669"/>
    <property type="project" value="UniProtKB-KW"/>
</dbReference>
<keyword evidence="2" id="KW-0229">DNA integration</keyword>
<dbReference type="GO" id="GO:0003677">
    <property type="term" value="F:DNA binding"/>
    <property type="evidence" value="ECO:0007669"/>
    <property type="project" value="InterPro"/>
</dbReference>
<dbReference type="SUPFAM" id="SSF56349">
    <property type="entry name" value="DNA breaking-rejoining enzymes"/>
    <property type="match status" value="1"/>
</dbReference>
<evidence type="ECO:0000259" key="4">
    <source>
        <dbReference type="PROSITE" id="PS51898"/>
    </source>
</evidence>
<proteinExistence type="inferred from homology"/>
<organism evidence="5 6">
    <name type="scientific">Ralstonia pickettii</name>
    <name type="common">Burkholderia pickettii</name>
    <dbReference type="NCBI Taxonomy" id="329"/>
    <lineage>
        <taxon>Bacteria</taxon>
        <taxon>Pseudomonadati</taxon>
        <taxon>Pseudomonadota</taxon>
        <taxon>Betaproteobacteria</taxon>
        <taxon>Burkholderiales</taxon>
        <taxon>Burkholderiaceae</taxon>
        <taxon>Ralstonia</taxon>
    </lineage>
</organism>
<dbReference type="InterPro" id="IPR011010">
    <property type="entry name" value="DNA_brk_join_enz"/>
</dbReference>
<evidence type="ECO:0000313" key="5">
    <source>
        <dbReference type="EMBL" id="MRS98746.1"/>
    </source>
</evidence>
<evidence type="ECO:0000256" key="1">
    <source>
        <dbReference type="ARBA" id="ARBA00008857"/>
    </source>
</evidence>
<dbReference type="Pfam" id="PF00589">
    <property type="entry name" value="Phage_integrase"/>
    <property type="match status" value="1"/>
</dbReference>
<dbReference type="Gene3D" id="1.10.443.10">
    <property type="entry name" value="Intergrase catalytic core"/>
    <property type="match status" value="1"/>
</dbReference>
<dbReference type="EMBL" id="WJYN01000003">
    <property type="protein sequence ID" value="MRS98746.1"/>
    <property type="molecule type" value="Genomic_DNA"/>
</dbReference>
<evidence type="ECO:0000313" key="6">
    <source>
        <dbReference type="Proteomes" id="UP000441032"/>
    </source>
</evidence>
<evidence type="ECO:0000256" key="3">
    <source>
        <dbReference type="ARBA" id="ARBA00023172"/>
    </source>
</evidence>
<dbReference type="Gene3D" id="3.30.160.390">
    <property type="entry name" value="Integrase, DNA-binding domain"/>
    <property type="match status" value="1"/>
</dbReference>
<dbReference type="AlphaFoldDB" id="A0A7X2HLM9"/>
<gene>
    <name evidence="5" type="ORF">GJQ57_08760</name>
</gene>
<dbReference type="Proteomes" id="UP000441032">
    <property type="component" value="Unassembled WGS sequence"/>
</dbReference>
<sequence>MSKVNFTAARVAAHHCASGRFSEKGKPITQSFLWDSKTPGLGLRATVGGAKAYIFQGKVHGSTVRITIGDHRSWTIDRAQERARNLQTLIDSGIDPREYEAEQKAAHEARQATKRRQDVTVGDAWKDYLEHLRTKISPKTKKPRSERYITDHVNLSAPGGDIAKRGGKEKVRGPLWPLMQLKMSDLTVENVSSWLEPEIRRGPTNAAHAFALLKAFIRWCNDQEKYTGLVGDDAYASTKVTSILPRRAAKTDCLQREQLSVWFQAVRGVTNPVISAYLQGLLVTGARREELAALRWEDVDFRWRSLTMNDKVEGTGGRTIPLTPYLLTLLANLKQLNEMPPNKRQIARLAEKGETWEPSPWVFSSKTSEDGKIAEPRIAHNKALAEADLPHITLHGLRRSFGTLSEWVEVPVGVVAQIQGHKPSAIAEKHYRRRPLDLLRMWHDKIEAWMLDQAGISFESPAGP</sequence>
<name>A0A7X2HLM9_RALPI</name>
<dbReference type="RefSeq" id="WP_367875584.1">
    <property type="nucleotide sequence ID" value="NZ_WJYN01000003.1"/>
</dbReference>
<dbReference type="PROSITE" id="PS51898">
    <property type="entry name" value="TYR_RECOMBINASE"/>
    <property type="match status" value="1"/>
</dbReference>
<accession>A0A7X2HLM9</accession>